<organism evidence="1 2">
    <name type="scientific">Colletotrichum truncatum</name>
    <name type="common">Anthracnose fungus</name>
    <name type="synonym">Colletotrichum capsici</name>
    <dbReference type="NCBI Taxonomy" id="5467"/>
    <lineage>
        <taxon>Eukaryota</taxon>
        <taxon>Fungi</taxon>
        <taxon>Dikarya</taxon>
        <taxon>Ascomycota</taxon>
        <taxon>Pezizomycotina</taxon>
        <taxon>Sordariomycetes</taxon>
        <taxon>Hypocreomycetidae</taxon>
        <taxon>Glomerellales</taxon>
        <taxon>Glomerellaceae</taxon>
        <taxon>Colletotrichum</taxon>
        <taxon>Colletotrichum truncatum species complex</taxon>
    </lineage>
</organism>
<dbReference type="Proteomes" id="UP000805649">
    <property type="component" value="Unassembled WGS sequence"/>
</dbReference>
<dbReference type="EMBL" id="VUJX02000003">
    <property type="protein sequence ID" value="KAL0938401.1"/>
    <property type="molecule type" value="Genomic_DNA"/>
</dbReference>
<evidence type="ECO:0000313" key="1">
    <source>
        <dbReference type="EMBL" id="KAL0938401.1"/>
    </source>
</evidence>
<protein>
    <submittedName>
        <fullName evidence="1">Uncharacterized protein</fullName>
    </submittedName>
</protein>
<reference evidence="1 2" key="1">
    <citation type="journal article" date="2020" name="Phytopathology">
        <title>Genome Sequence Resources of Colletotrichum truncatum, C. plurivorum, C. musicola, and C. sojae: Four Species Pathogenic to Soybean (Glycine max).</title>
        <authorList>
            <person name="Rogerio F."/>
            <person name="Boufleur T.R."/>
            <person name="Ciampi-Guillardi M."/>
            <person name="Sukno S.A."/>
            <person name="Thon M.R."/>
            <person name="Massola Junior N.S."/>
            <person name="Baroncelli R."/>
        </authorList>
    </citation>
    <scope>NUCLEOTIDE SEQUENCE [LARGE SCALE GENOMIC DNA]</scope>
    <source>
        <strain evidence="1 2">CMES1059</strain>
    </source>
</reference>
<comment type="caution">
    <text evidence="1">The sequence shown here is derived from an EMBL/GenBank/DDBJ whole genome shotgun (WGS) entry which is preliminary data.</text>
</comment>
<sequence>MPLNDNDQHSEDPSLADNAWSEWIWSPEHGRYYCYRSLEGVVEYQWDSMTEDEVRTPLDQAEKAEESVHQKPILSRSSQGSGSIEEAPVSSEKDSLETEREREASSINSPNHWSEIPGLPASTRATIGGVLDGNDSNDKRPQVSYVDAVRPEVDTLWFSEVDPSYRVQPSNTFQPGTSYTNMIVFVRSHMP</sequence>
<accession>A0ACC3Z2U2</accession>
<name>A0ACC3Z2U2_COLTU</name>
<keyword evidence="2" id="KW-1185">Reference proteome</keyword>
<gene>
    <name evidence="1" type="ORF">CTRU02_205011</name>
</gene>
<evidence type="ECO:0000313" key="2">
    <source>
        <dbReference type="Proteomes" id="UP000805649"/>
    </source>
</evidence>
<proteinExistence type="predicted"/>